<dbReference type="AlphaFoldDB" id="A0AAU9DR83"/>
<proteinExistence type="predicted"/>
<evidence type="ECO:0000313" key="2">
    <source>
        <dbReference type="Proteomes" id="UP001321861"/>
    </source>
</evidence>
<dbReference type="RefSeq" id="WP_317635619.1">
    <property type="nucleotide sequence ID" value="NZ_AP026802.1"/>
</dbReference>
<accession>A0AAU9DR83</accession>
<organism evidence="1 2">
    <name type="scientific">Xylocopilactobacillus apicola</name>
    <dbReference type="NCBI Taxonomy" id="2932184"/>
    <lineage>
        <taxon>Bacteria</taxon>
        <taxon>Bacillati</taxon>
        <taxon>Bacillota</taxon>
        <taxon>Bacilli</taxon>
        <taxon>Lactobacillales</taxon>
        <taxon>Lactobacillaceae</taxon>
        <taxon>Xylocopilactobacillus</taxon>
    </lineage>
</organism>
<reference evidence="1 2" key="1">
    <citation type="journal article" date="2023" name="Microbiol. Spectr.">
        <title>Symbiosis of Carpenter Bees with Uncharacterized Lactic Acid Bacteria Showing NAD Auxotrophy.</title>
        <authorList>
            <person name="Kawasaki S."/>
            <person name="Ozawa K."/>
            <person name="Mori T."/>
            <person name="Yamamoto A."/>
            <person name="Ito M."/>
            <person name="Ohkuma M."/>
            <person name="Sakamoto M."/>
            <person name="Matsutani M."/>
        </authorList>
    </citation>
    <scope>NUCLEOTIDE SEQUENCE [LARGE SCALE GENOMIC DNA]</scope>
    <source>
        <strain evidence="1 2">XA3</strain>
    </source>
</reference>
<sequence length="100" mass="11838">MHFQLSEYYKRETCFFYNEKNIAPFYEFDERASENNGTIFYSVDKIDSYINQYDILPTSGPLLVSKQFLDSFSKLIETEMEYFPAIITDDKGISNTIFLH</sequence>
<protein>
    <submittedName>
        <fullName evidence="1">Uncharacterized protein</fullName>
    </submittedName>
</protein>
<evidence type="ECO:0000313" key="1">
    <source>
        <dbReference type="EMBL" id="BDR57668.1"/>
    </source>
</evidence>
<gene>
    <name evidence="1" type="ORF">XA3_01090</name>
</gene>
<keyword evidence="2" id="KW-1185">Reference proteome</keyword>
<name>A0AAU9DR83_9LACO</name>
<dbReference type="Proteomes" id="UP001321861">
    <property type="component" value="Chromosome"/>
</dbReference>
<dbReference type="EMBL" id="AP026802">
    <property type="protein sequence ID" value="BDR57668.1"/>
    <property type="molecule type" value="Genomic_DNA"/>
</dbReference>
<dbReference type="KEGG" id="xap:XA3_01090"/>